<dbReference type="InterPro" id="IPR000889">
    <property type="entry name" value="Glutathione_peroxidase"/>
</dbReference>
<dbReference type="PANTHER" id="PTHR11592">
    <property type="entry name" value="GLUTATHIONE PEROXIDASE"/>
    <property type="match status" value="1"/>
</dbReference>
<dbReference type="RefSeq" id="WP_066137339.1">
    <property type="nucleotide sequence ID" value="NZ_CP014527.1"/>
</dbReference>
<dbReference type="Gene3D" id="3.40.30.10">
    <property type="entry name" value="Glutaredoxin"/>
    <property type="match status" value="1"/>
</dbReference>
<feature type="chain" id="PRO_5044368628" description="Glutathione peroxidase" evidence="6">
    <location>
        <begin position="22"/>
        <end position="188"/>
    </location>
</feature>
<keyword evidence="8" id="KW-1185">Reference proteome</keyword>
<keyword evidence="7" id="KW-0614">Plasmid</keyword>
<evidence type="ECO:0000313" key="8">
    <source>
        <dbReference type="Proteomes" id="UP000076066"/>
    </source>
</evidence>
<feature type="signal peptide" evidence="6">
    <location>
        <begin position="1"/>
        <end position="21"/>
    </location>
</feature>
<dbReference type="PIRSF" id="PIRSF000303">
    <property type="entry name" value="Glutathion_perox"/>
    <property type="match status" value="1"/>
</dbReference>
<protein>
    <recommendedName>
        <fullName evidence="5">Glutathione peroxidase</fullName>
    </recommendedName>
</protein>
<dbReference type="Proteomes" id="UP000076066">
    <property type="component" value="Plasmid unnamed 2"/>
</dbReference>
<dbReference type="GO" id="GO:0034599">
    <property type="term" value="P:cellular response to oxidative stress"/>
    <property type="evidence" value="ECO:0007669"/>
    <property type="project" value="TreeGrafter"/>
</dbReference>
<evidence type="ECO:0000256" key="5">
    <source>
        <dbReference type="RuleBase" id="RU000499"/>
    </source>
</evidence>
<reference evidence="7 8" key="1">
    <citation type="submission" date="2016-02" db="EMBL/GenBank/DDBJ databases">
        <title>Complete Genome of H5569, the type strain of the newly described species Haematospirillium jordaniae.</title>
        <authorList>
            <person name="Nicholson A.C."/>
            <person name="Humrighouse B.W."/>
            <person name="Loparov V."/>
            <person name="McQuiston J.R."/>
        </authorList>
    </citation>
    <scope>NUCLEOTIDE SEQUENCE [LARGE SCALE GENOMIC DNA]</scope>
    <source>
        <strain evidence="7 8">H5569</strain>
        <plasmid evidence="8">Plasmid unnamed 2</plasmid>
    </source>
</reference>
<evidence type="ECO:0000256" key="1">
    <source>
        <dbReference type="ARBA" id="ARBA00006926"/>
    </source>
</evidence>
<dbReference type="InterPro" id="IPR036249">
    <property type="entry name" value="Thioredoxin-like_sf"/>
</dbReference>
<dbReference type="OrthoDB" id="9785502at2"/>
<dbReference type="CDD" id="cd00340">
    <property type="entry name" value="GSH_Peroxidase"/>
    <property type="match status" value="1"/>
</dbReference>
<keyword evidence="2 5" id="KW-0575">Peroxidase</keyword>
<organism evidence="7 8">
    <name type="scientific">Haematospirillum jordaniae</name>
    <dbReference type="NCBI Taxonomy" id="1549855"/>
    <lineage>
        <taxon>Bacteria</taxon>
        <taxon>Pseudomonadati</taxon>
        <taxon>Pseudomonadota</taxon>
        <taxon>Alphaproteobacteria</taxon>
        <taxon>Rhodospirillales</taxon>
        <taxon>Novispirillaceae</taxon>
        <taxon>Haematospirillum</taxon>
    </lineage>
</organism>
<evidence type="ECO:0000256" key="4">
    <source>
        <dbReference type="PIRSR" id="PIRSR000303-1"/>
    </source>
</evidence>
<dbReference type="InterPro" id="IPR029759">
    <property type="entry name" value="GPX_AS"/>
</dbReference>
<dbReference type="PANTHER" id="PTHR11592:SF78">
    <property type="entry name" value="GLUTATHIONE PEROXIDASE"/>
    <property type="match status" value="1"/>
</dbReference>
<accession>A0A143DGM2</accession>
<feature type="active site" evidence="4">
    <location>
        <position position="58"/>
    </location>
</feature>
<evidence type="ECO:0000256" key="6">
    <source>
        <dbReference type="SAM" id="SignalP"/>
    </source>
</evidence>
<comment type="similarity">
    <text evidence="1 5">Belongs to the glutathione peroxidase family.</text>
</comment>
<evidence type="ECO:0000256" key="3">
    <source>
        <dbReference type="ARBA" id="ARBA00023002"/>
    </source>
</evidence>
<dbReference type="GeneID" id="53317716"/>
<geneLocation type="plasmid" evidence="7 8">
    <name>unnamed 2</name>
</geneLocation>
<dbReference type="PROSITE" id="PS51355">
    <property type="entry name" value="GLUTATHIONE_PEROXID_3"/>
    <property type="match status" value="1"/>
</dbReference>
<proteinExistence type="inferred from homology"/>
<keyword evidence="3 5" id="KW-0560">Oxidoreductase</keyword>
<dbReference type="Pfam" id="PF00255">
    <property type="entry name" value="GSHPx"/>
    <property type="match status" value="1"/>
</dbReference>
<keyword evidence="6" id="KW-0732">Signal</keyword>
<evidence type="ECO:0000313" key="7">
    <source>
        <dbReference type="EMBL" id="AMW35924.1"/>
    </source>
</evidence>
<name>A0A143DGM2_9PROT</name>
<sequence length="188" mass="20469">MLRKLCSAILGLFLGSGNAVAGQGSAWDYTFTSIDGTPMPLQSYAGHVVLVVNTASRCGFTPQYEGLEKIWNTYKDRGKGLVVIGVPSNDFGEQEPGSNPEIKTFCETTFNVSFPLTERAVVSGDHAHPFYQWAAQQTGAAGIPRWNFHKYLIGPDGRLLDWFLPTTKPDDPKITGAIEMALNSADPD</sequence>
<evidence type="ECO:0000256" key="2">
    <source>
        <dbReference type="ARBA" id="ARBA00022559"/>
    </source>
</evidence>
<dbReference type="AlphaFoldDB" id="A0A143DGM2"/>
<dbReference type="EMBL" id="CP014527">
    <property type="protein sequence ID" value="AMW35924.1"/>
    <property type="molecule type" value="Genomic_DNA"/>
</dbReference>
<dbReference type="SUPFAM" id="SSF52833">
    <property type="entry name" value="Thioredoxin-like"/>
    <property type="match status" value="1"/>
</dbReference>
<dbReference type="PROSITE" id="PS00460">
    <property type="entry name" value="GLUTATHIONE_PEROXID_1"/>
    <property type="match status" value="1"/>
</dbReference>
<gene>
    <name evidence="7" type="ORF">AY555_11230</name>
</gene>
<dbReference type="KEGG" id="hjo:AY555_11230"/>
<dbReference type="PRINTS" id="PR01011">
    <property type="entry name" value="GLUTPROXDASE"/>
</dbReference>
<dbReference type="GO" id="GO:0004601">
    <property type="term" value="F:peroxidase activity"/>
    <property type="evidence" value="ECO:0007669"/>
    <property type="project" value="UniProtKB-KW"/>
</dbReference>